<dbReference type="PANTHER" id="PTHR46481">
    <property type="entry name" value="ZINC FINGER BED DOMAIN-CONTAINING PROTEIN 4"/>
    <property type="match status" value="1"/>
</dbReference>
<comment type="subcellular location">
    <subcellularLocation>
        <location evidence="1">Nucleus</location>
    </subcellularLocation>
</comment>
<gene>
    <name evidence="8" type="ORF">SMACR_09680</name>
</gene>
<accession>A0A8S8Z9H9</accession>
<evidence type="ECO:0000256" key="2">
    <source>
        <dbReference type="ARBA" id="ARBA00022723"/>
    </source>
</evidence>
<dbReference type="GO" id="GO:0046983">
    <property type="term" value="F:protein dimerization activity"/>
    <property type="evidence" value="ECO:0007669"/>
    <property type="project" value="InterPro"/>
</dbReference>
<evidence type="ECO:0000256" key="4">
    <source>
        <dbReference type="ARBA" id="ARBA00022833"/>
    </source>
</evidence>
<evidence type="ECO:0000256" key="6">
    <source>
        <dbReference type="SAM" id="MobiDB-lite"/>
    </source>
</evidence>
<dbReference type="AlphaFoldDB" id="A0A8S8Z9H9"/>
<dbReference type="Proteomes" id="UP000433876">
    <property type="component" value="Unassembled WGS sequence"/>
</dbReference>
<dbReference type="InterPro" id="IPR008906">
    <property type="entry name" value="HATC_C_dom"/>
</dbReference>
<sequence length="578" mass="66353">MAVPSHFLDSKGIQQQRLLALTRQSGAHSGDNLATTLLRVVKEWEIQDRIGTLVSDNASSNDTCTTAFFRQINPVFTKTDMIERRMRCYGHILNLVGKAFLHGEDYETFEEESQRQNSSDTLPADLRLWRQQGPVSKLRKIIKFIRSSPQRSESFKILAQETDNQDDWLLHEESTAELQLTLSNDTRWNSTYLMIDRAIKKKNHIQSFLVQFQLSEGEGYGISAQDFLTAEDWRLLAELKAVIEPLYFQTMRCQGWGEKGSFGYLWEALSGMEFLLEKLEDWKLFFDEPGDDATTQSQVHLPCRALRNGRIRGNQSARVRSPELNTQALPLHVQEEFSLGPPSVAARLNVLSSDSRGYLRLSITNAWQKLNEYYTKLGESPLFAAAIILHPGRSLRWLETRWNTGDQLAWLRDAKEGLEGYWTAWYRDQANNQSPPRSESRPQKLRAEREDSEYGQWLGTDLIRLRNGASDATELERYLRLELPIEIDNPITWWMDRRQQFPTLSTLALDLFSIPAMAADCERAFSLAKLTLTTQRLAMNPETLEMVQCLKNWLRRDAINLGGIYFTPVTSADDGADL</sequence>
<reference evidence="8 9" key="1">
    <citation type="submission" date="2017-07" db="EMBL/GenBank/DDBJ databases">
        <title>Genome sequence of the Sordaria macrospora wild type strain R19027.</title>
        <authorList>
            <person name="Nowrousian M."/>
            <person name="Teichert I."/>
            <person name="Kueck U."/>
        </authorList>
    </citation>
    <scope>NUCLEOTIDE SEQUENCE [LARGE SCALE GENOMIC DNA]</scope>
    <source>
        <strain evidence="8 9">R19027</strain>
        <tissue evidence="8">Mycelium</tissue>
    </source>
</reference>
<name>A0A8S8Z9H9_SORMA</name>
<evidence type="ECO:0000256" key="1">
    <source>
        <dbReference type="ARBA" id="ARBA00004123"/>
    </source>
</evidence>
<dbReference type="InterPro" id="IPR012337">
    <property type="entry name" value="RNaseH-like_sf"/>
</dbReference>
<keyword evidence="2" id="KW-0479">Metal-binding</keyword>
<dbReference type="Pfam" id="PF05699">
    <property type="entry name" value="Dimer_Tnp_hAT"/>
    <property type="match status" value="1"/>
</dbReference>
<dbReference type="PANTHER" id="PTHR46481:SF10">
    <property type="entry name" value="ZINC FINGER BED DOMAIN-CONTAINING PROTEIN 39"/>
    <property type="match status" value="1"/>
</dbReference>
<comment type="caution">
    <text evidence="8">The sequence shown here is derived from an EMBL/GenBank/DDBJ whole genome shotgun (WGS) entry which is preliminary data.</text>
</comment>
<evidence type="ECO:0000313" key="8">
    <source>
        <dbReference type="EMBL" id="KAA8622102.1"/>
    </source>
</evidence>
<evidence type="ECO:0000256" key="5">
    <source>
        <dbReference type="ARBA" id="ARBA00023242"/>
    </source>
</evidence>
<feature type="domain" description="HAT C-terminal dimerisation" evidence="7">
    <location>
        <begin position="474"/>
        <end position="554"/>
    </location>
</feature>
<dbReference type="EMBL" id="NMPR01000323">
    <property type="protein sequence ID" value="KAA8622102.1"/>
    <property type="molecule type" value="Genomic_DNA"/>
</dbReference>
<keyword evidence="4" id="KW-0862">Zinc</keyword>
<organism evidence="8 9">
    <name type="scientific">Sordaria macrospora</name>
    <dbReference type="NCBI Taxonomy" id="5147"/>
    <lineage>
        <taxon>Eukaryota</taxon>
        <taxon>Fungi</taxon>
        <taxon>Dikarya</taxon>
        <taxon>Ascomycota</taxon>
        <taxon>Pezizomycotina</taxon>
        <taxon>Sordariomycetes</taxon>
        <taxon>Sordariomycetidae</taxon>
        <taxon>Sordariales</taxon>
        <taxon>Sordariaceae</taxon>
        <taxon>Sordaria</taxon>
    </lineage>
</organism>
<dbReference type="GO" id="GO:0008270">
    <property type="term" value="F:zinc ion binding"/>
    <property type="evidence" value="ECO:0007669"/>
    <property type="project" value="UniProtKB-KW"/>
</dbReference>
<feature type="compositionally biased region" description="Basic and acidic residues" evidence="6">
    <location>
        <begin position="438"/>
        <end position="449"/>
    </location>
</feature>
<evidence type="ECO:0000313" key="9">
    <source>
        <dbReference type="Proteomes" id="UP000433876"/>
    </source>
</evidence>
<dbReference type="SUPFAM" id="SSF53098">
    <property type="entry name" value="Ribonuclease H-like"/>
    <property type="match status" value="1"/>
</dbReference>
<dbReference type="InterPro" id="IPR052035">
    <property type="entry name" value="ZnF_BED_domain_contain"/>
</dbReference>
<proteinExistence type="predicted"/>
<evidence type="ECO:0000259" key="7">
    <source>
        <dbReference type="Pfam" id="PF05699"/>
    </source>
</evidence>
<protein>
    <recommendedName>
        <fullName evidence="7">HAT C-terminal dimerisation domain-containing protein</fullName>
    </recommendedName>
</protein>
<keyword evidence="5" id="KW-0539">Nucleus</keyword>
<feature type="region of interest" description="Disordered" evidence="6">
    <location>
        <begin position="431"/>
        <end position="452"/>
    </location>
</feature>
<keyword evidence="3" id="KW-0863">Zinc-finger</keyword>
<dbReference type="GO" id="GO:0005634">
    <property type="term" value="C:nucleus"/>
    <property type="evidence" value="ECO:0007669"/>
    <property type="project" value="UniProtKB-SubCell"/>
</dbReference>
<evidence type="ECO:0000256" key="3">
    <source>
        <dbReference type="ARBA" id="ARBA00022771"/>
    </source>
</evidence>